<keyword evidence="2" id="KW-0238">DNA-binding</keyword>
<dbReference type="InterPro" id="IPR000595">
    <property type="entry name" value="cNMP-bd_dom"/>
</dbReference>
<dbReference type="InterPro" id="IPR014710">
    <property type="entry name" value="RmlC-like_jellyroll"/>
</dbReference>
<dbReference type="GO" id="GO:0006355">
    <property type="term" value="P:regulation of DNA-templated transcription"/>
    <property type="evidence" value="ECO:0007669"/>
    <property type="project" value="InterPro"/>
</dbReference>
<dbReference type="Gene3D" id="1.10.10.10">
    <property type="entry name" value="Winged helix-like DNA-binding domain superfamily/Winged helix DNA-binding domain"/>
    <property type="match status" value="1"/>
</dbReference>
<name>A0A558R6M2_9SPHN</name>
<keyword evidence="6" id="KW-1185">Reference proteome</keyword>
<keyword evidence="1" id="KW-0805">Transcription regulation</keyword>
<comment type="caution">
    <text evidence="5">The sequence shown here is derived from an EMBL/GenBank/DDBJ whole genome shotgun (WGS) entry which is preliminary data.</text>
</comment>
<feature type="domain" description="HTH crp-type" evidence="4">
    <location>
        <begin position="150"/>
        <end position="224"/>
    </location>
</feature>
<dbReference type="InterPro" id="IPR019885">
    <property type="entry name" value="Tscrpt_reg_HTH_AsnC-type_CS"/>
</dbReference>
<protein>
    <submittedName>
        <fullName evidence="5">Crp/Fnr family transcriptional regulator</fullName>
    </submittedName>
</protein>
<dbReference type="OrthoDB" id="6155297at2"/>
<keyword evidence="3" id="KW-0804">Transcription</keyword>
<dbReference type="Pfam" id="PF13545">
    <property type="entry name" value="HTH_Crp_2"/>
    <property type="match status" value="1"/>
</dbReference>
<dbReference type="SMART" id="SM00419">
    <property type="entry name" value="HTH_CRP"/>
    <property type="match status" value="1"/>
</dbReference>
<evidence type="ECO:0000256" key="2">
    <source>
        <dbReference type="ARBA" id="ARBA00023125"/>
    </source>
</evidence>
<dbReference type="PROSITE" id="PS00519">
    <property type="entry name" value="HTH_ASNC_1"/>
    <property type="match status" value="1"/>
</dbReference>
<evidence type="ECO:0000256" key="3">
    <source>
        <dbReference type="ARBA" id="ARBA00023163"/>
    </source>
</evidence>
<dbReference type="SUPFAM" id="SSF46785">
    <property type="entry name" value="Winged helix' DNA-binding domain"/>
    <property type="match status" value="1"/>
</dbReference>
<dbReference type="EMBL" id="VNIM01000025">
    <property type="protein sequence ID" value="TVV75030.1"/>
    <property type="molecule type" value="Genomic_DNA"/>
</dbReference>
<dbReference type="Pfam" id="PF00027">
    <property type="entry name" value="cNMP_binding"/>
    <property type="match status" value="1"/>
</dbReference>
<dbReference type="PROSITE" id="PS51063">
    <property type="entry name" value="HTH_CRP_2"/>
    <property type="match status" value="1"/>
</dbReference>
<reference evidence="5 6" key="1">
    <citation type="submission" date="2019-07" db="EMBL/GenBank/DDBJ databases">
        <title>Sphingomonas solaris sp. nov., isolated from a solar panel from Boston, Massachusetts.</title>
        <authorList>
            <person name="Tanner K."/>
            <person name="Pascual J."/>
            <person name="Mancuso C."/>
            <person name="Pereto J."/>
            <person name="Khalil A."/>
            <person name="Vilanova C."/>
        </authorList>
    </citation>
    <scope>NUCLEOTIDE SEQUENCE [LARGE SCALE GENOMIC DNA]</scope>
    <source>
        <strain evidence="5 6">R4DWN</strain>
    </source>
</reference>
<dbReference type="CDD" id="cd00038">
    <property type="entry name" value="CAP_ED"/>
    <property type="match status" value="1"/>
</dbReference>
<gene>
    <name evidence="5" type="ORF">FOY91_08080</name>
</gene>
<dbReference type="InterPro" id="IPR036390">
    <property type="entry name" value="WH_DNA-bd_sf"/>
</dbReference>
<evidence type="ECO:0000313" key="6">
    <source>
        <dbReference type="Proteomes" id="UP000318681"/>
    </source>
</evidence>
<evidence type="ECO:0000256" key="1">
    <source>
        <dbReference type="ARBA" id="ARBA00023015"/>
    </source>
</evidence>
<evidence type="ECO:0000313" key="5">
    <source>
        <dbReference type="EMBL" id="TVV75030.1"/>
    </source>
</evidence>
<evidence type="ECO:0000259" key="4">
    <source>
        <dbReference type="PROSITE" id="PS51063"/>
    </source>
</evidence>
<dbReference type="SUPFAM" id="SSF51206">
    <property type="entry name" value="cAMP-binding domain-like"/>
    <property type="match status" value="1"/>
</dbReference>
<dbReference type="InterPro" id="IPR036388">
    <property type="entry name" value="WH-like_DNA-bd_sf"/>
</dbReference>
<dbReference type="InterPro" id="IPR012318">
    <property type="entry name" value="HTH_CRP"/>
</dbReference>
<dbReference type="Proteomes" id="UP000318681">
    <property type="component" value="Unassembled WGS sequence"/>
</dbReference>
<dbReference type="RefSeq" id="WP_145149911.1">
    <property type="nucleotide sequence ID" value="NZ_VNIM01000025.1"/>
</dbReference>
<dbReference type="AlphaFoldDB" id="A0A558R6M2"/>
<accession>A0A558R6M2</accession>
<dbReference type="Gene3D" id="2.60.120.10">
    <property type="entry name" value="Jelly Rolls"/>
    <property type="match status" value="1"/>
</dbReference>
<proteinExistence type="predicted"/>
<organism evidence="5 6">
    <name type="scientific">Alterirhizorhabdus solaris</name>
    <dbReference type="NCBI Taxonomy" id="2529389"/>
    <lineage>
        <taxon>Bacteria</taxon>
        <taxon>Pseudomonadati</taxon>
        <taxon>Pseudomonadota</taxon>
        <taxon>Alphaproteobacteria</taxon>
        <taxon>Sphingomonadales</taxon>
        <taxon>Rhizorhabdaceae</taxon>
        <taxon>Alterirhizorhabdus</taxon>
    </lineage>
</organism>
<dbReference type="InterPro" id="IPR018490">
    <property type="entry name" value="cNMP-bd_dom_sf"/>
</dbReference>
<sequence>MSGEDVFGLLIRKLAKLYPLSPEDEAAIVALPHRLEDLDARSFIIRQGDRATHSCLLLTGFACRSKKTGRAARQILSIHIPGDMVDLHNSMLHFADHSVQMLTRGSVAYIPREAISALAFDRPAVGRAMWIETLLDGSIFREWLLNNGRRDARSRIAHMLCEFALRLTDAGLTSGGGFILPMTQVELADATGLTPIHVNRRLRELHAEGIIRSDNRTVSIVEWDRLREIGDFDPAYLHYPPGQIPRVRLD</sequence>
<dbReference type="GO" id="GO:0003677">
    <property type="term" value="F:DNA binding"/>
    <property type="evidence" value="ECO:0007669"/>
    <property type="project" value="UniProtKB-KW"/>
</dbReference>